<feature type="domain" description="HTH gntR-type" evidence="4">
    <location>
        <begin position="5"/>
        <end position="73"/>
    </location>
</feature>
<dbReference type="InterPro" id="IPR050679">
    <property type="entry name" value="Bact_HTH_transcr_reg"/>
</dbReference>
<comment type="caution">
    <text evidence="5">The sequence shown here is derived from an EMBL/GenBank/DDBJ whole genome shotgun (WGS) entry which is preliminary data.</text>
</comment>
<dbReference type="InterPro" id="IPR000524">
    <property type="entry name" value="Tscrpt_reg_HTH_GntR"/>
</dbReference>
<dbReference type="PANTHER" id="PTHR44846:SF17">
    <property type="entry name" value="GNTR-FAMILY TRANSCRIPTIONAL REGULATOR"/>
    <property type="match status" value="1"/>
</dbReference>
<dbReference type="EMBL" id="BMVN01000041">
    <property type="protein sequence ID" value="GHA59088.1"/>
    <property type="molecule type" value="Genomic_DNA"/>
</dbReference>
<protein>
    <submittedName>
        <fullName evidence="5">Transcriptional regulator</fullName>
    </submittedName>
</protein>
<dbReference type="PROSITE" id="PS50949">
    <property type="entry name" value="HTH_GNTR"/>
    <property type="match status" value="1"/>
</dbReference>
<dbReference type="SUPFAM" id="SSF46785">
    <property type="entry name" value="Winged helix' DNA-binding domain"/>
    <property type="match status" value="1"/>
</dbReference>
<dbReference type="SMART" id="SM00866">
    <property type="entry name" value="UTRA"/>
    <property type="match status" value="1"/>
</dbReference>
<dbReference type="PRINTS" id="PR00035">
    <property type="entry name" value="HTHGNTR"/>
</dbReference>
<evidence type="ECO:0000256" key="2">
    <source>
        <dbReference type="ARBA" id="ARBA00023125"/>
    </source>
</evidence>
<gene>
    <name evidence="5" type="ORF">GCM10010345_74180</name>
</gene>
<sequence>MPAKRPMSAQVRDRLVELFRSRGLVPGDQLPSEAEIAELCGVGRSTAREALKLLEQEGMVVAERGRGRFMSPLGALKVERPITRFESISSMLEALGYQAHTVVLSVAEQAPGDVVREALGLSDDDTVIRLERLRSDGDDPLVYSVASIVRDAIPGPVRHFDWSGSLSDMLAAHGHPPVSSAARLSAVELPEDVQRRYSLGGFGPWLLISETVITPAGRPVLYAEDYHRGDAFAFNVLRR</sequence>
<evidence type="ECO:0000313" key="6">
    <source>
        <dbReference type="Proteomes" id="UP000653644"/>
    </source>
</evidence>
<dbReference type="PANTHER" id="PTHR44846">
    <property type="entry name" value="MANNOSYL-D-GLYCERATE TRANSPORT/METABOLISM SYSTEM REPRESSOR MNGR-RELATED"/>
    <property type="match status" value="1"/>
</dbReference>
<dbReference type="SMART" id="SM00345">
    <property type="entry name" value="HTH_GNTR"/>
    <property type="match status" value="1"/>
</dbReference>
<evidence type="ECO:0000256" key="1">
    <source>
        <dbReference type="ARBA" id="ARBA00023015"/>
    </source>
</evidence>
<keyword evidence="3" id="KW-0804">Transcription</keyword>
<evidence type="ECO:0000259" key="4">
    <source>
        <dbReference type="PROSITE" id="PS50949"/>
    </source>
</evidence>
<dbReference type="Pfam" id="PF07702">
    <property type="entry name" value="UTRA"/>
    <property type="match status" value="1"/>
</dbReference>
<dbReference type="InterPro" id="IPR011663">
    <property type="entry name" value="UTRA"/>
</dbReference>
<dbReference type="InterPro" id="IPR028978">
    <property type="entry name" value="Chorismate_lyase_/UTRA_dom_sf"/>
</dbReference>
<dbReference type="InterPro" id="IPR036390">
    <property type="entry name" value="WH_DNA-bd_sf"/>
</dbReference>
<keyword evidence="1" id="KW-0805">Transcription regulation</keyword>
<name>A0ABQ3D694_9ACTN</name>
<keyword evidence="6" id="KW-1185">Reference proteome</keyword>
<organism evidence="5 6">
    <name type="scientific">Streptomyces canarius</name>
    <dbReference type="NCBI Taxonomy" id="285453"/>
    <lineage>
        <taxon>Bacteria</taxon>
        <taxon>Bacillati</taxon>
        <taxon>Actinomycetota</taxon>
        <taxon>Actinomycetes</taxon>
        <taxon>Kitasatosporales</taxon>
        <taxon>Streptomycetaceae</taxon>
        <taxon>Streptomyces</taxon>
    </lineage>
</organism>
<dbReference type="Proteomes" id="UP000653644">
    <property type="component" value="Unassembled WGS sequence"/>
</dbReference>
<dbReference type="Gene3D" id="3.40.1410.10">
    <property type="entry name" value="Chorismate lyase-like"/>
    <property type="match status" value="1"/>
</dbReference>
<dbReference type="Gene3D" id="1.10.10.10">
    <property type="entry name" value="Winged helix-like DNA-binding domain superfamily/Winged helix DNA-binding domain"/>
    <property type="match status" value="1"/>
</dbReference>
<evidence type="ECO:0000313" key="5">
    <source>
        <dbReference type="EMBL" id="GHA59088.1"/>
    </source>
</evidence>
<accession>A0ABQ3D694</accession>
<evidence type="ECO:0000256" key="3">
    <source>
        <dbReference type="ARBA" id="ARBA00023163"/>
    </source>
</evidence>
<dbReference type="Pfam" id="PF00392">
    <property type="entry name" value="GntR"/>
    <property type="match status" value="1"/>
</dbReference>
<proteinExistence type="predicted"/>
<dbReference type="RefSeq" id="WP_229917675.1">
    <property type="nucleotide sequence ID" value="NZ_BMVN01000041.1"/>
</dbReference>
<dbReference type="SUPFAM" id="SSF64288">
    <property type="entry name" value="Chorismate lyase-like"/>
    <property type="match status" value="1"/>
</dbReference>
<dbReference type="InterPro" id="IPR036388">
    <property type="entry name" value="WH-like_DNA-bd_sf"/>
</dbReference>
<dbReference type="CDD" id="cd07377">
    <property type="entry name" value="WHTH_GntR"/>
    <property type="match status" value="1"/>
</dbReference>
<keyword evidence="2" id="KW-0238">DNA-binding</keyword>
<reference evidence="6" key="1">
    <citation type="journal article" date="2019" name="Int. J. Syst. Evol. Microbiol.">
        <title>The Global Catalogue of Microorganisms (GCM) 10K type strain sequencing project: providing services to taxonomists for standard genome sequencing and annotation.</title>
        <authorList>
            <consortium name="The Broad Institute Genomics Platform"/>
            <consortium name="The Broad Institute Genome Sequencing Center for Infectious Disease"/>
            <person name="Wu L."/>
            <person name="Ma J."/>
        </authorList>
    </citation>
    <scope>NUCLEOTIDE SEQUENCE [LARGE SCALE GENOMIC DNA]</scope>
    <source>
        <strain evidence="6">JCM 4733</strain>
    </source>
</reference>